<dbReference type="GO" id="GO:0008168">
    <property type="term" value="F:methyltransferase activity"/>
    <property type="evidence" value="ECO:0007669"/>
    <property type="project" value="UniProtKB-KW"/>
</dbReference>
<accession>A0A1E3X4F8</accession>
<evidence type="ECO:0000313" key="1">
    <source>
        <dbReference type="EMBL" id="ODS30563.1"/>
    </source>
</evidence>
<dbReference type="EMBL" id="MAYW01000207">
    <property type="protein sequence ID" value="ODS30563.1"/>
    <property type="molecule type" value="Genomic_DNA"/>
</dbReference>
<proteinExistence type="predicted"/>
<comment type="caution">
    <text evidence="1">The sequence shown here is derived from an EMBL/GenBank/DDBJ whole genome shotgun (WGS) entry which is preliminary data.</text>
</comment>
<reference evidence="1 2" key="1">
    <citation type="submission" date="2016-07" db="EMBL/GenBank/DDBJ databases">
        <title>Draft genome of Scalindua rubra, obtained from a brine-seawater interface in the Red Sea, sheds light on salt adaptation in anammox bacteria.</title>
        <authorList>
            <person name="Speth D.R."/>
            <person name="Lagkouvardos I."/>
            <person name="Wang Y."/>
            <person name="Qian P.-Y."/>
            <person name="Dutilh B.E."/>
            <person name="Jetten M.S."/>
        </authorList>
    </citation>
    <scope>NUCLEOTIDE SEQUENCE [LARGE SCALE GENOMIC DNA]</scope>
    <source>
        <strain evidence="1">BSI-1</strain>
    </source>
</reference>
<dbReference type="Proteomes" id="UP000094056">
    <property type="component" value="Unassembled WGS sequence"/>
</dbReference>
<dbReference type="SUPFAM" id="SSF53335">
    <property type="entry name" value="S-adenosyl-L-methionine-dependent methyltransferases"/>
    <property type="match status" value="1"/>
</dbReference>
<name>A0A1E3X4F8_9BACT</name>
<dbReference type="AlphaFoldDB" id="A0A1E3X4F8"/>
<dbReference type="GO" id="GO:0032259">
    <property type="term" value="P:methylation"/>
    <property type="evidence" value="ECO:0007669"/>
    <property type="project" value="UniProtKB-KW"/>
</dbReference>
<organism evidence="1 2">
    <name type="scientific">Candidatus Scalindua rubra</name>
    <dbReference type="NCBI Taxonomy" id="1872076"/>
    <lineage>
        <taxon>Bacteria</taxon>
        <taxon>Pseudomonadati</taxon>
        <taxon>Planctomycetota</taxon>
        <taxon>Candidatus Brocadiia</taxon>
        <taxon>Candidatus Brocadiales</taxon>
        <taxon>Candidatus Scalinduaceae</taxon>
        <taxon>Candidatus Scalindua</taxon>
    </lineage>
</organism>
<keyword evidence="1" id="KW-0489">Methyltransferase</keyword>
<keyword evidence="1" id="KW-0808">Transferase</keyword>
<dbReference type="PANTHER" id="PTHR43861">
    <property type="entry name" value="TRANS-ACONITATE 2-METHYLTRANSFERASE-RELATED"/>
    <property type="match status" value="1"/>
</dbReference>
<dbReference type="Gene3D" id="3.40.50.150">
    <property type="entry name" value="Vaccinia Virus protein VP39"/>
    <property type="match status" value="1"/>
</dbReference>
<evidence type="ECO:0000313" key="2">
    <source>
        <dbReference type="Proteomes" id="UP000094056"/>
    </source>
</evidence>
<dbReference type="InterPro" id="IPR029063">
    <property type="entry name" value="SAM-dependent_MTases_sf"/>
</dbReference>
<dbReference type="Pfam" id="PF13489">
    <property type="entry name" value="Methyltransf_23"/>
    <property type="match status" value="1"/>
</dbReference>
<sequence>MQCKICGMKKATILGKPRINKKFPRIKENNYTIVRCKKCSFYYTNPMIDLTQEEWVELYEDDYFENANLTDWQIKLHQTEIMSRIKLIKTFSTLNIDKFLDMGCGEGLVLKEALENGFKPYGLDIANNLDKSLDRTGINFFNGNLFEANYPDDYFSVIYSDSVLEHIEKPMLVLKEFYRILQPNGLVFIIVPNEDSLINDIKKILYTLLYNKSKYGRIKPFVPPYHINGFNKMSLEYAIKLNGFTVVELAQFGGNYTFWKARKKFSKSYFFELLLYPLGLISIPLNKQIQLQTIFKK</sequence>
<protein>
    <submittedName>
        <fullName evidence="1">Putative methyltransferase</fullName>
    </submittedName>
</protein>
<dbReference type="CDD" id="cd02440">
    <property type="entry name" value="AdoMet_MTases"/>
    <property type="match status" value="1"/>
</dbReference>
<gene>
    <name evidence="1" type="ORF">SCARUB_04327</name>
</gene>